<dbReference type="PROSITE" id="PS50110">
    <property type="entry name" value="RESPONSE_REGULATORY"/>
    <property type="match status" value="1"/>
</dbReference>
<dbReference type="InterPro" id="IPR025662">
    <property type="entry name" value="Sigma_54_int_dom_ATP-bd_1"/>
</dbReference>
<feature type="compositionally biased region" description="Polar residues" evidence="9">
    <location>
        <begin position="414"/>
        <end position="423"/>
    </location>
</feature>
<organism evidence="12 13">
    <name type="scientific">Humidesulfovibrio mexicanus</name>
    <dbReference type="NCBI Taxonomy" id="147047"/>
    <lineage>
        <taxon>Bacteria</taxon>
        <taxon>Pseudomonadati</taxon>
        <taxon>Thermodesulfobacteriota</taxon>
        <taxon>Desulfovibrionia</taxon>
        <taxon>Desulfovibrionales</taxon>
        <taxon>Desulfovibrionaceae</taxon>
        <taxon>Humidesulfovibrio</taxon>
    </lineage>
</organism>
<dbReference type="FunFam" id="3.40.50.300:FF:000006">
    <property type="entry name" value="DNA-binding transcriptional regulator NtrC"/>
    <property type="match status" value="1"/>
</dbReference>
<keyword evidence="5" id="KW-0805">Transcription regulation</keyword>
<dbReference type="Proteomes" id="UP000198324">
    <property type="component" value="Unassembled WGS sequence"/>
</dbReference>
<dbReference type="PROSITE" id="PS50045">
    <property type="entry name" value="SIGMA54_INTERACT_4"/>
    <property type="match status" value="1"/>
</dbReference>
<evidence type="ECO:0000259" key="11">
    <source>
        <dbReference type="PROSITE" id="PS50110"/>
    </source>
</evidence>
<evidence type="ECO:0000256" key="1">
    <source>
        <dbReference type="ARBA" id="ARBA00022553"/>
    </source>
</evidence>
<dbReference type="PROSITE" id="PS00675">
    <property type="entry name" value="SIGMA54_INTERACT_1"/>
    <property type="match status" value="1"/>
</dbReference>
<reference evidence="12 13" key="1">
    <citation type="submission" date="2017-06" db="EMBL/GenBank/DDBJ databases">
        <authorList>
            <person name="Kim H.J."/>
            <person name="Triplett B.A."/>
        </authorList>
    </citation>
    <scope>NUCLEOTIDE SEQUENCE [LARGE SCALE GENOMIC DNA]</scope>
    <source>
        <strain evidence="12 13">DSM 13116</strain>
    </source>
</reference>
<evidence type="ECO:0000256" key="8">
    <source>
        <dbReference type="PROSITE-ProRule" id="PRU00169"/>
    </source>
</evidence>
<dbReference type="InterPro" id="IPR025943">
    <property type="entry name" value="Sigma_54_int_dom_ATP-bd_2"/>
</dbReference>
<dbReference type="SMART" id="SM00448">
    <property type="entry name" value="REC"/>
    <property type="match status" value="1"/>
</dbReference>
<evidence type="ECO:0000256" key="9">
    <source>
        <dbReference type="SAM" id="MobiDB-lite"/>
    </source>
</evidence>
<dbReference type="SMART" id="SM00382">
    <property type="entry name" value="AAA"/>
    <property type="match status" value="1"/>
</dbReference>
<accession>A0A239BMH6</accession>
<dbReference type="GO" id="GO:0043565">
    <property type="term" value="F:sequence-specific DNA binding"/>
    <property type="evidence" value="ECO:0007669"/>
    <property type="project" value="InterPro"/>
</dbReference>
<evidence type="ECO:0000256" key="2">
    <source>
        <dbReference type="ARBA" id="ARBA00022741"/>
    </source>
</evidence>
<evidence type="ECO:0000313" key="12">
    <source>
        <dbReference type="EMBL" id="SNS08273.1"/>
    </source>
</evidence>
<evidence type="ECO:0000256" key="7">
    <source>
        <dbReference type="ARBA" id="ARBA00023163"/>
    </source>
</evidence>
<dbReference type="EMBL" id="FZOC01000005">
    <property type="protein sequence ID" value="SNS08273.1"/>
    <property type="molecule type" value="Genomic_DNA"/>
</dbReference>
<name>A0A239BMH6_9BACT</name>
<dbReference type="InterPro" id="IPR011006">
    <property type="entry name" value="CheY-like_superfamily"/>
</dbReference>
<dbReference type="InterPro" id="IPR025944">
    <property type="entry name" value="Sigma_54_int_dom_CS"/>
</dbReference>
<dbReference type="Pfam" id="PF00072">
    <property type="entry name" value="Response_reg"/>
    <property type="match status" value="1"/>
</dbReference>
<dbReference type="CDD" id="cd00009">
    <property type="entry name" value="AAA"/>
    <property type="match status" value="1"/>
</dbReference>
<dbReference type="InterPro" id="IPR009057">
    <property type="entry name" value="Homeodomain-like_sf"/>
</dbReference>
<dbReference type="InterPro" id="IPR002078">
    <property type="entry name" value="Sigma_54_int"/>
</dbReference>
<sequence length="481" mass="53065">MDGKEQSGPLVLLVDDDKNILQVLEARLSFAHYRTIAARSAEEAVELLARHPVDLVVSDVKMPGMGGVGLLHEILVQWPHIPVILLTAYGSIPDAVSTIRSGAADYLTKPFDGHQLLQKIAALLGRQSAKPESPARRQGDGRHKAISEVIWGGKSPVMREFYSVLERVAPTDVAVLIMGESGTGKEMVARMLHDLSPRAKGPFVIVDCGSTQPTLLESELFGHVKGSFTHAVRDKKGLMEEADGGTLFLDEIGNITPEMQTRLLRFLQERTIRRVGDTRAIPVNCRVLAATNADLPALVKKGEFREDLYFRLKVVTLRVPPLRDRKEDIPLLTERFLERFSAEQNRPAVSASPETQALLMSHSWPGNVRELKHALEGGMVFCQGQTLTPKDIQLEQARNLHPDPVPAEAAAHSANGQPANGRTGTDALSLEENEHQTILRALERAAWVKKNAADLLGISRRAIHYKIKKYNIQIPGKDQDE</sequence>
<dbReference type="InterPro" id="IPR058031">
    <property type="entry name" value="AAA_lid_NorR"/>
</dbReference>
<evidence type="ECO:0000256" key="5">
    <source>
        <dbReference type="ARBA" id="ARBA00023015"/>
    </source>
</evidence>
<dbReference type="GO" id="GO:0006355">
    <property type="term" value="P:regulation of DNA-templated transcription"/>
    <property type="evidence" value="ECO:0007669"/>
    <property type="project" value="InterPro"/>
</dbReference>
<keyword evidence="4" id="KW-0902">Two-component regulatory system</keyword>
<dbReference type="Pfam" id="PF00158">
    <property type="entry name" value="Sigma54_activat"/>
    <property type="match status" value="1"/>
</dbReference>
<feature type="domain" description="Response regulatory" evidence="11">
    <location>
        <begin position="10"/>
        <end position="124"/>
    </location>
</feature>
<evidence type="ECO:0000256" key="3">
    <source>
        <dbReference type="ARBA" id="ARBA00022840"/>
    </source>
</evidence>
<feature type="modified residue" description="4-aspartylphosphate" evidence="8">
    <location>
        <position position="59"/>
    </location>
</feature>
<dbReference type="Gene3D" id="1.10.8.60">
    <property type="match status" value="1"/>
</dbReference>
<dbReference type="GO" id="GO:0005524">
    <property type="term" value="F:ATP binding"/>
    <property type="evidence" value="ECO:0007669"/>
    <property type="project" value="UniProtKB-KW"/>
</dbReference>
<evidence type="ECO:0000259" key="10">
    <source>
        <dbReference type="PROSITE" id="PS50045"/>
    </source>
</evidence>
<dbReference type="PROSITE" id="PS00676">
    <property type="entry name" value="SIGMA54_INTERACT_2"/>
    <property type="match status" value="1"/>
</dbReference>
<dbReference type="Pfam" id="PF25601">
    <property type="entry name" value="AAA_lid_14"/>
    <property type="match status" value="1"/>
</dbReference>
<keyword evidence="2" id="KW-0547">Nucleotide-binding</keyword>
<dbReference type="Gene3D" id="3.40.50.300">
    <property type="entry name" value="P-loop containing nucleotide triphosphate hydrolases"/>
    <property type="match status" value="1"/>
</dbReference>
<dbReference type="PROSITE" id="PS00688">
    <property type="entry name" value="SIGMA54_INTERACT_3"/>
    <property type="match status" value="1"/>
</dbReference>
<feature type="region of interest" description="Disordered" evidence="9">
    <location>
        <begin position="404"/>
        <end position="425"/>
    </location>
</feature>
<evidence type="ECO:0000256" key="4">
    <source>
        <dbReference type="ARBA" id="ARBA00023012"/>
    </source>
</evidence>
<dbReference type="OrthoDB" id="9763792at2"/>
<dbReference type="AlphaFoldDB" id="A0A239BMH6"/>
<dbReference type="Pfam" id="PF02954">
    <property type="entry name" value="HTH_8"/>
    <property type="match status" value="1"/>
</dbReference>
<dbReference type="InterPro" id="IPR001789">
    <property type="entry name" value="Sig_transdc_resp-reg_receiver"/>
</dbReference>
<keyword evidence="7" id="KW-0804">Transcription</keyword>
<dbReference type="InterPro" id="IPR027417">
    <property type="entry name" value="P-loop_NTPase"/>
</dbReference>
<keyword evidence="13" id="KW-1185">Reference proteome</keyword>
<evidence type="ECO:0000256" key="6">
    <source>
        <dbReference type="ARBA" id="ARBA00023125"/>
    </source>
</evidence>
<dbReference type="SUPFAM" id="SSF46689">
    <property type="entry name" value="Homeodomain-like"/>
    <property type="match status" value="1"/>
</dbReference>
<proteinExistence type="predicted"/>
<dbReference type="PANTHER" id="PTHR32071">
    <property type="entry name" value="TRANSCRIPTIONAL REGULATORY PROTEIN"/>
    <property type="match status" value="1"/>
</dbReference>
<dbReference type="Gene3D" id="3.40.50.2300">
    <property type="match status" value="1"/>
</dbReference>
<dbReference type="InterPro" id="IPR003593">
    <property type="entry name" value="AAA+_ATPase"/>
</dbReference>
<evidence type="ECO:0000313" key="13">
    <source>
        <dbReference type="Proteomes" id="UP000198324"/>
    </source>
</evidence>
<dbReference type="RefSeq" id="WP_089274842.1">
    <property type="nucleotide sequence ID" value="NZ_FZOC01000005.1"/>
</dbReference>
<dbReference type="InterPro" id="IPR002197">
    <property type="entry name" value="HTH_Fis"/>
</dbReference>
<dbReference type="GO" id="GO:0000160">
    <property type="term" value="P:phosphorelay signal transduction system"/>
    <property type="evidence" value="ECO:0007669"/>
    <property type="project" value="UniProtKB-KW"/>
</dbReference>
<dbReference type="PRINTS" id="PR01590">
    <property type="entry name" value="HTHFIS"/>
</dbReference>
<dbReference type="SUPFAM" id="SSF52540">
    <property type="entry name" value="P-loop containing nucleoside triphosphate hydrolases"/>
    <property type="match status" value="1"/>
</dbReference>
<keyword evidence="1 8" id="KW-0597">Phosphoprotein</keyword>
<keyword evidence="6 12" id="KW-0238">DNA-binding</keyword>
<protein>
    <submittedName>
        <fullName evidence="12">DNA-binding transcriptional response regulator, NtrC family, contains REC, AAA-type ATPase, and a Fis-type DNA-binding domains</fullName>
    </submittedName>
</protein>
<dbReference type="SUPFAM" id="SSF52172">
    <property type="entry name" value="CheY-like"/>
    <property type="match status" value="1"/>
</dbReference>
<feature type="domain" description="Sigma-54 factor interaction" evidence="10">
    <location>
        <begin position="151"/>
        <end position="380"/>
    </location>
</feature>
<keyword evidence="3" id="KW-0067">ATP-binding</keyword>
<gene>
    <name evidence="12" type="ORF">SAMN04488503_2641</name>
</gene>
<dbReference type="Gene3D" id="1.10.10.60">
    <property type="entry name" value="Homeodomain-like"/>
    <property type="match status" value="1"/>
</dbReference>
<dbReference type="FunFam" id="3.40.50.2300:FF:000018">
    <property type="entry name" value="DNA-binding transcriptional regulator NtrC"/>
    <property type="match status" value="1"/>
</dbReference>